<name>A0AAJ5W0W1_9MICO</name>
<keyword evidence="4 7" id="KW-1133">Transmembrane helix</keyword>
<evidence type="ECO:0000256" key="5">
    <source>
        <dbReference type="ARBA" id="ARBA00023136"/>
    </source>
</evidence>
<dbReference type="PANTHER" id="PTHR30572">
    <property type="entry name" value="MEMBRANE COMPONENT OF TRANSPORTER-RELATED"/>
    <property type="match status" value="1"/>
</dbReference>
<feature type="transmembrane region" description="Helical" evidence="7">
    <location>
        <begin position="253"/>
        <end position="276"/>
    </location>
</feature>
<feature type="transmembrane region" description="Helical" evidence="7">
    <location>
        <begin position="297"/>
        <end position="327"/>
    </location>
</feature>
<dbReference type="AlphaFoldDB" id="A0AAJ5W0W1"/>
<keyword evidence="5 7" id="KW-0472">Membrane</keyword>
<keyword evidence="3 7" id="KW-0812">Transmembrane</keyword>
<accession>A0AAJ5W0W1</accession>
<evidence type="ECO:0000256" key="7">
    <source>
        <dbReference type="SAM" id="Phobius"/>
    </source>
</evidence>
<organism evidence="10 11">
    <name type="scientific">Candidatus Microbacterium phytovorans</name>
    <dbReference type="NCBI Taxonomy" id="3121374"/>
    <lineage>
        <taxon>Bacteria</taxon>
        <taxon>Bacillati</taxon>
        <taxon>Actinomycetota</taxon>
        <taxon>Actinomycetes</taxon>
        <taxon>Micrococcales</taxon>
        <taxon>Microbacteriaceae</taxon>
        <taxon>Microbacterium</taxon>
    </lineage>
</organism>
<sequence>MKTLRLAGQLLRGHIRGHLLTVATLLLGLVGIVTVAGASTTMARTIEHQSTLERGHRVTITAYLRAPATPEDVDRLAAQLERRMPDRVAVAPIVRTPALVIAEPRQMLEAQVVLTSRDLQTVRRWPVIDGAWLDDTESLVSTGVINRAASVLDVGVGAVIHTDAGEPIVIRGIVDDGSRDPGVYLRLDQHADTAALHTDRESLLTVSHPDLDAGAARDVLSGIESIAETTLVDRVERTDTLAELAAELAATTISFIVVGIFSVLSLTVGILNIGLSRSRERAWELSLRRALGMPRSALAWAMVIESQVVAGVAAIAAVAVSVLAHPAMVSAMATLPDTAASSYPADAAVLGLGVGALAAAVGNIAPVARMWRLPMSTIMRL</sequence>
<evidence type="ECO:0000259" key="8">
    <source>
        <dbReference type="Pfam" id="PF02687"/>
    </source>
</evidence>
<evidence type="ECO:0000256" key="3">
    <source>
        <dbReference type="ARBA" id="ARBA00022692"/>
    </source>
</evidence>
<dbReference type="InterPro" id="IPR050250">
    <property type="entry name" value="Macrolide_Exporter_MacB"/>
</dbReference>
<evidence type="ECO:0000313" key="11">
    <source>
        <dbReference type="Proteomes" id="UP001213972"/>
    </source>
</evidence>
<evidence type="ECO:0000256" key="6">
    <source>
        <dbReference type="ARBA" id="ARBA00038076"/>
    </source>
</evidence>
<dbReference type="GO" id="GO:0005886">
    <property type="term" value="C:plasma membrane"/>
    <property type="evidence" value="ECO:0007669"/>
    <property type="project" value="UniProtKB-SubCell"/>
</dbReference>
<dbReference type="InterPro" id="IPR003838">
    <property type="entry name" value="ABC3_permease_C"/>
</dbReference>
<dbReference type="EMBL" id="CP119321">
    <property type="protein sequence ID" value="WEK13839.1"/>
    <property type="molecule type" value="Genomic_DNA"/>
</dbReference>
<evidence type="ECO:0000313" key="10">
    <source>
        <dbReference type="EMBL" id="WEK13839.1"/>
    </source>
</evidence>
<feature type="transmembrane region" description="Helical" evidence="7">
    <location>
        <begin position="347"/>
        <end position="371"/>
    </location>
</feature>
<evidence type="ECO:0000256" key="2">
    <source>
        <dbReference type="ARBA" id="ARBA00022475"/>
    </source>
</evidence>
<evidence type="ECO:0000256" key="4">
    <source>
        <dbReference type="ARBA" id="ARBA00022989"/>
    </source>
</evidence>
<dbReference type="Pfam" id="PF12704">
    <property type="entry name" value="MacB_PCD"/>
    <property type="match status" value="1"/>
</dbReference>
<proteinExistence type="inferred from homology"/>
<dbReference type="GO" id="GO:0022857">
    <property type="term" value="F:transmembrane transporter activity"/>
    <property type="evidence" value="ECO:0007669"/>
    <property type="project" value="TreeGrafter"/>
</dbReference>
<comment type="similarity">
    <text evidence="6">Belongs to the ABC-4 integral membrane protein family.</text>
</comment>
<reference evidence="10" key="1">
    <citation type="submission" date="2023-03" db="EMBL/GenBank/DDBJ databases">
        <title>Andean soil-derived lignocellulolytic bacterial consortium as a source of novel taxa and putative plastic-active enzymes.</title>
        <authorList>
            <person name="Diaz-Garcia L."/>
            <person name="Chuvochina M."/>
            <person name="Feuerriegel G."/>
            <person name="Bunk B."/>
            <person name="Sproer C."/>
            <person name="Streit W.R."/>
            <person name="Rodriguez L.M."/>
            <person name="Overmann J."/>
            <person name="Jimenez D.J."/>
        </authorList>
    </citation>
    <scope>NUCLEOTIDE SEQUENCE</scope>
    <source>
        <strain evidence="10">MAG 4610</strain>
    </source>
</reference>
<dbReference type="Pfam" id="PF02687">
    <property type="entry name" value="FtsX"/>
    <property type="match status" value="1"/>
</dbReference>
<comment type="subcellular location">
    <subcellularLocation>
        <location evidence="1">Cell membrane</location>
        <topology evidence="1">Multi-pass membrane protein</topology>
    </subcellularLocation>
</comment>
<keyword evidence="2" id="KW-1003">Cell membrane</keyword>
<evidence type="ECO:0000256" key="1">
    <source>
        <dbReference type="ARBA" id="ARBA00004651"/>
    </source>
</evidence>
<feature type="domain" description="MacB-like periplasmic core" evidence="9">
    <location>
        <begin position="19"/>
        <end position="205"/>
    </location>
</feature>
<dbReference type="Proteomes" id="UP001213972">
    <property type="component" value="Chromosome"/>
</dbReference>
<dbReference type="InterPro" id="IPR025857">
    <property type="entry name" value="MacB_PCD"/>
</dbReference>
<feature type="domain" description="ABC3 transporter permease C-terminal" evidence="8">
    <location>
        <begin position="257"/>
        <end position="371"/>
    </location>
</feature>
<protein>
    <submittedName>
        <fullName evidence="10">ABC transporter permease</fullName>
    </submittedName>
</protein>
<dbReference type="PANTHER" id="PTHR30572:SF4">
    <property type="entry name" value="ABC TRANSPORTER PERMEASE YTRF"/>
    <property type="match status" value="1"/>
</dbReference>
<gene>
    <name evidence="10" type="ORF">P0Y48_01085</name>
</gene>
<evidence type="ECO:0000259" key="9">
    <source>
        <dbReference type="Pfam" id="PF12704"/>
    </source>
</evidence>